<dbReference type="Pfam" id="PF07963">
    <property type="entry name" value="N_methyl"/>
    <property type="match status" value="1"/>
</dbReference>
<protein>
    <recommendedName>
        <fullName evidence="3">Type II secretion system protein GspG C-terminal domain-containing protein</fullName>
    </recommendedName>
</protein>
<evidence type="ECO:0000256" key="2">
    <source>
        <dbReference type="SAM" id="Phobius"/>
    </source>
</evidence>
<dbReference type="NCBIfam" id="TIGR02532">
    <property type="entry name" value="IV_pilin_GFxxxE"/>
    <property type="match status" value="1"/>
</dbReference>
<dbReference type="SUPFAM" id="SSF54523">
    <property type="entry name" value="Pili subunits"/>
    <property type="match status" value="1"/>
</dbReference>
<proteinExistence type="predicted"/>
<dbReference type="Gene3D" id="3.30.700.10">
    <property type="entry name" value="Glycoprotein, Type 4 Pilin"/>
    <property type="match status" value="1"/>
</dbReference>
<dbReference type="PRINTS" id="PR00813">
    <property type="entry name" value="BCTERIALGSPG"/>
</dbReference>
<feature type="transmembrane region" description="Helical" evidence="2">
    <location>
        <begin position="7"/>
        <end position="31"/>
    </location>
</feature>
<comment type="caution">
    <text evidence="4">The sequence shown here is derived from an EMBL/GenBank/DDBJ whole genome shotgun (WGS) entry which is preliminary data.</text>
</comment>
<dbReference type="Proteomes" id="UP000178092">
    <property type="component" value="Unassembled WGS sequence"/>
</dbReference>
<dbReference type="PANTHER" id="PTHR30093">
    <property type="entry name" value="GENERAL SECRETION PATHWAY PROTEIN G"/>
    <property type="match status" value="1"/>
</dbReference>
<sequence length="161" mass="18158">MKHRQQAFTLIELLVVIAIIGILTGITIIALPKAIEFARITKAKAEIRDIVTSIRRLELDTGQWPGHQEINVIGNEIPNNEIWDLNEEVAGLTQNDSADPYPNWRGYYAAYIPLDPWGNPYFFDSDYDVDGIWVIAVGSFGPNGIGHNVYDEDDIIYELGR</sequence>
<keyword evidence="1" id="KW-0488">Methylation</keyword>
<keyword evidence="2" id="KW-1133">Transmembrane helix</keyword>
<dbReference type="InterPro" id="IPR012902">
    <property type="entry name" value="N_methyl_site"/>
</dbReference>
<evidence type="ECO:0000313" key="4">
    <source>
        <dbReference type="EMBL" id="OHA67500.1"/>
    </source>
</evidence>
<dbReference type="GO" id="GO:0015628">
    <property type="term" value="P:protein secretion by the type II secretion system"/>
    <property type="evidence" value="ECO:0007669"/>
    <property type="project" value="InterPro"/>
</dbReference>
<keyword evidence="2" id="KW-0472">Membrane</keyword>
<dbReference type="InterPro" id="IPR045584">
    <property type="entry name" value="Pilin-like"/>
</dbReference>
<organism evidence="4 5">
    <name type="scientific">Candidatus Wildermuthbacteria bacterium RIFCSPHIGHO2_02_FULL_45_25</name>
    <dbReference type="NCBI Taxonomy" id="1802450"/>
    <lineage>
        <taxon>Bacteria</taxon>
        <taxon>Candidatus Wildermuthiibacteriota</taxon>
    </lineage>
</organism>
<dbReference type="EMBL" id="MHTV01000009">
    <property type="protein sequence ID" value="OHA67500.1"/>
    <property type="molecule type" value="Genomic_DNA"/>
</dbReference>
<dbReference type="InterPro" id="IPR013545">
    <property type="entry name" value="T2SS_protein-GspG_C"/>
</dbReference>
<dbReference type="AlphaFoldDB" id="A0A1G2R3S0"/>
<evidence type="ECO:0000313" key="5">
    <source>
        <dbReference type="Proteomes" id="UP000178092"/>
    </source>
</evidence>
<reference evidence="4 5" key="1">
    <citation type="journal article" date="2016" name="Nat. Commun.">
        <title>Thousands of microbial genomes shed light on interconnected biogeochemical processes in an aquifer system.</title>
        <authorList>
            <person name="Anantharaman K."/>
            <person name="Brown C.T."/>
            <person name="Hug L.A."/>
            <person name="Sharon I."/>
            <person name="Castelle C.J."/>
            <person name="Probst A.J."/>
            <person name="Thomas B.C."/>
            <person name="Singh A."/>
            <person name="Wilkins M.J."/>
            <person name="Karaoz U."/>
            <person name="Brodie E.L."/>
            <person name="Williams K.H."/>
            <person name="Hubbard S.S."/>
            <person name="Banfield J.F."/>
        </authorList>
    </citation>
    <scope>NUCLEOTIDE SEQUENCE [LARGE SCALE GENOMIC DNA]</scope>
</reference>
<accession>A0A1G2R3S0</accession>
<keyword evidence="2" id="KW-0812">Transmembrane</keyword>
<dbReference type="InterPro" id="IPR000983">
    <property type="entry name" value="Bac_GSPG_pilin"/>
</dbReference>
<dbReference type="GO" id="GO:0015627">
    <property type="term" value="C:type II protein secretion system complex"/>
    <property type="evidence" value="ECO:0007669"/>
    <property type="project" value="InterPro"/>
</dbReference>
<evidence type="ECO:0000259" key="3">
    <source>
        <dbReference type="Pfam" id="PF08334"/>
    </source>
</evidence>
<dbReference type="Pfam" id="PF08334">
    <property type="entry name" value="T2SSG"/>
    <property type="match status" value="1"/>
</dbReference>
<evidence type="ECO:0000256" key="1">
    <source>
        <dbReference type="ARBA" id="ARBA00022481"/>
    </source>
</evidence>
<name>A0A1G2R3S0_9BACT</name>
<gene>
    <name evidence="4" type="ORF">A3C04_00280</name>
</gene>
<feature type="domain" description="Type II secretion system protein GspG C-terminal" evidence="3">
    <location>
        <begin position="86"/>
        <end position="142"/>
    </location>
</feature>